<dbReference type="RefSeq" id="WP_067411837.1">
    <property type="nucleotide sequence ID" value="NZ_LNTY01000006.1"/>
</dbReference>
<protein>
    <recommendedName>
        <fullName evidence="3">Na(+)-translocating NADH-quinone reductase subunit B</fullName>
    </recommendedName>
</protein>
<reference evidence="1 2" key="1">
    <citation type="submission" date="2015-11" db="EMBL/GenBank/DDBJ databases">
        <title>Genomic Taxonomy of the Vibrionaceae.</title>
        <authorList>
            <person name="Gomez-Gil B."/>
            <person name="Enciso-Ibarra J."/>
        </authorList>
    </citation>
    <scope>NUCLEOTIDE SEQUENCE [LARGE SCALE GENOMIC DNA]</scope>
    <source>
        <strain evidence="1 2">CAIM 912</strain>
    </source>
</reference>
<gene>
    <name evidence="1" type="ORF">ATN88_07230</name>
</gene>
<dbReference type="Pfam" id="PF20090">
    <property type="entry name" value="DUF6482"/>
    <property type="match status" value="1"/>
</dbReference>
<dbReference type="OrthoDB" id="5600613at2"/>
<evidence type="ECO:0000313" key="2">
    <source>
        <dbReference type="Proteomes" id="UP000070529"/>
    </source>
</evidence>
<sequence>MKMALSKLEKFFHINKLVFHSLDLCLYQASVVVGEDEYLVCDDKENLIRAHSLIDIQRLCRKIKADQQVLRHESAYDEMVGAPSKGEGNALEVPIRDNGYY</sequence>
<dbReference type="AlphaFoldDB" id="A0A135IDB2"/>
<evidence type="ECO:0000313" key="1">
    <source>
        <dbReference type="EMBL" id="KXF83429.1"/>
    </source>
</evidence>
<dbReference type="EMBL" id="LNTY01000006">
    <property type="protein sequence ID" value="KXF83429.1"/>
    <property type="molecule type" value="Genomic_DNA"/>
</dbReference>
<comment type="caution">
    <text evidence="1">The sequence shown here is derived from an EMBL/GenBank/DDBJ whole genome shotgun (WGS) entry which is preliminary data.</text>
</comment>
<keyword evidence="2" id="KW-1185">Reference proteome</keyword>
<name>A0A135IDB2_9GAMM</name>
<proteinExistence type="predicted"/>
<organism evidence="1 2">
    <name type="scientific">Enterovibrio coralii</name>
    <dbReference type="NCBI Taxonomy" id="294935"/>
    <lineage>
        <taxon>Bacteria</taxon>
        <taxon>Pseudomonadati</taxon>
        <taxon>Pseudomonadota</taxon>
        <taxon>Gammaproteobacteria</taxon>
        <taxon>Vibrionales</taxon>
        <taxon>Vibrionaceae</taxon>
        <taxon>Enterovibrio</taxon>
    </lineage>
</organism>
<dbReference type="InterPro" id="IPR045508">
    <property type="entry name" value="DUF6482"/>
</dbReference>
<dbReference type="Proteomes" id="UP000070529">
    <property type="component" value="Unassembled WGS sequence"/>
</dbReference>
<accession>A0A135IDB2</accession>
<evidence type="ECO:0008006" key="3">
    <source>
        <dbReference type="Google" id="ProtNLM"/>
    </source>
</evidence>